<dbReference type="GeneID" id="25981933"/>
<dbReference type="RefSeq" id="XP_014171310.1">
    <property type="nucleotide sequence ID" value="XM_014315835.1"/>
</dbReference>
<dbReference type="PANTHER" id="PTHR14167:SF81">
    <property type="entry name" value="ENDOPHILIN-A"/>
    <property type="match status" value="1"/>
</dbReference>
<dbReference type="Proteomes" id="UP000007796">
    <property type="component" value="Unassembled WGS sequence"/>
</dbReference>
<dbReference type="Gene3D" id="2.30.30.40">
    <property type="entry name" value="SH3 Domains"/>
    <property type="match status" value="1"/>
</dbReference>
<dbReference type="InterPro" id="IPR001452">
    <property type="entry name" value="SH3_domain"/>
</dbReference>
<feature type="compositionally biased region" description="Pro residues" evidence="6">
    <location>
        <begin position="98"/>
        <end position="111"/>
    </location>
</feature>
<accession>F0XKJ1</accession>
<keyword evidence="4" id="KW-0472">Membrane</keyword>
<feature type="compositionally biased region" description="Low complexity" evidence="6">
    <location>
        <begin position="81"/>
        <end position="97"/>
    </location>
</feature>
<feature type="compositionally biased region" description="Polar residues" evidence="6">
    <location>
        <begin position="287"/>
        <end position="296"/>
    </location>
</feature>
<keyword evidence="3" id="KW-0175">Coiled coil</keyword>
<comment type="subcellular location">
    <subcellularLocation>
        <location evidence="1">Membrane</location>
        <topology evidence="1">Peripheral membrane protein</topology>
    </subcellularLocation>
</comment>
<name>F0XKJ1_GROCL</name>
<protein>
    <submittedName>
        <fullName evidence="8">Sh3 domain containing protein</fullName>
    </submittedName>
</protein>
<proteinExistence type="predicted"/>
<dbReference type="PROSITE" id="PS50002">
    <property type="entry name" value="SH3"/>
    <property type="match status" value="1"/>
</dbReference>
<dbReference type="SUPFAM" id="SSF50044">
    <property type="entry name" value="SH3-domain"/>
    <property type="match status" value="1"/>
</dbReference>
<evidence type="ECO:0000313" key="8">
    <source>
        <dbReference type="EMBL" id="EFX01828.1"/>
    </source>
</evidence>
<dbReference type="SMART" id="SM00326">
    <property type="entry name" value="SH3"/>
    <property type="match status" value="1"/>
</dbReference>
<dbReference type="PANTHER" id="PTHR14167">
    <property type="entry name" value="SH3 DOMAIN-CONTAINING"/>
    <property type="match status" value="1"/>
</dbReference>
<evidence type="ECO:0000256" key="6">
    <source>
        <dbReference type="SAM" id="MobiDB-lite"/>
    </source>
</evidence>
<dbReference type="EMBL" id="GL629788">
    <property type="protein sequence ID" value="EFX01828.1"/>
    <property type="molecule type" value="Genomic_DNA"/>
</dbReference>
<sequence>MYRAAPSTGAGESIRQKAMDVNRSLRNIKNELETLLEKGAITDDAFTNIHGMLPQEWSLRDGPPASAAAATSAARAMSPAAAPVAVATPPLPARRTPQPAPIEPEPAPIPDPASDTDADGRTAIGYATAKYRYDAPNEGDLGFERGEAVAVYSQVNADWWLGRNLRSGQVGIFPRQYVKPDAALADLERAGRVPSAEEAEATARNGGPPDYYSQQNQNQNQNQYQQPYFAEKTTQQQSYGQPQQYGQQPYGQQPYGQPSYAQQPSYGQPQYGQQSYGQPSYSQPQYEQHNQPSQPNQPMPANGEGSAAPPEDDKMKKTGKKIGGKLGNAFVTGVGFAAGAELVSAIL</sequence>
<dbReference type="InterPro" id="IPR050384">
    <property type="entry name" value="Endophilin_SH3RF"/>
</dbReference>
<keyword evidence="9" id="KW-1185">Reference proteome</keyword>
<dbReference type="Pfam" id="PF00018">
    <property type="entry name" value="SH3_1"/>
    <property type="match status" value="1"/>
</dbReference>
<keyword evidence="2 5" id="KW-0728">SH3 domain</keyword>
<dbReference type="PRINTS" id="PR00452">
    <property type="entry name" value="SH3DOMAIN"/>
</dbReference>
<evidence type="ECO:0000313" key="9">
    <source>
        <dbReference type="Proteomes" id="UP000007796"/>
    </source>
</evidence>
<dbReference type="InterPro" id="IPR036028">
    <property type="entry name" value="SH3-like_dom_sf"/>
</dbReference>
<dbReference type="STRING" id="655863.F0XKJ1"/>
<evidence type="ECO:0000256" key="5">
    <source>
        <dbReference type="PROSITE-ProRule" id="PRU00192"/>
    </source>
</evidence>
<dbReference type="eggNOG" id="KOG3601">
    <property type="taxonomic scope" value="Eukaryota"/>
</dbReference>
<feature type="compositionally biased region" description="Low complexity" evidence="6">
    <location>
        <begin position="211"/>
        <end position="228"/>
    </location>
</feature>
<dbReference type="HOGENOM" id="CLU_064525_0_0_1"/>
<evidence type="ECO:0000256" key="2">
    <source>
        <dbReference type="ARBA" id="ARBA00022443"/>
    </source>
</evidence>
<reference evidence="8 9" key="1">
    <citation type="journal article" date="2011" name="Proc. Natl. Acad. Sci. U.S.A.">
        <title>Genome and transcriptome analyses of the mountain pine beetle-fungal symbiont Grosmannia clavigera, a lodgepole pine pathogen.</title>
        <authorList>
            <person name="DiGuistini S."/>
            <person name="Wang Y."/>
            <person name="Liao N.Y."/>
            <person name="Taylor G."/>
            <person name="Tanguay P."/>
            <person name="Feau N."/>
            <person name="Henrissat B."/>
            <person name="Chan S.K."/>
            <person name="Hesse-Orce U."/>
            <person name="Alamouti S.M."/>
            <person name="Tsui C.K.M."/>
            <person name="Docking R.T."/>
            <person name="Levasseur A."/>
            <person name="Haridas S."/>
            <person name="Robertson G."/>
            <person name="Birol I."/>
            <person name="Holt R.A."/>
            <person name="Marra M.A."/>
            <person name="Hamelin R.C."/>
            <person name="Hirst M."/>
            <person name="Jones S.J.M."/>
            <person name="Bohlmann J."/>
            <person name="Breuil C."/>
        </authorList>
    </citation>
    <scope>NUCLEOTIDE SEQUENCE [LARGE SCALE GENOMIC DNA]</scope>
    <source>
        <strain evidence="9">kw1407 / UAMH 11150</strain>
    </source>
</reference>
<feature type="region of interest" description="Disordered" evidence="6">
    <location>
        <begin position="81"/>
        <end position="118"/>
    </location>
</feature>
<feature type="region of interest" description="Disordered" evidence="6">
    <location>
        <begin position="191"/>
        <end position="324"/>
    </location>
</feature>
<feature type="domain" description="SH3" evidence="7">
    <location>
        <begin position="122"/>
        <end position="183"/>
    </location>
</feature>
<evidence type="ECO:0000256" key="3">
    <source>
        <dbReference type="ARBA" id="ARBA00023054"/>
    </source>
</evidence>
<evidence type="ECO:0000256" key="4">
    <source>
        <dbReference type="ARBA" id="ARBA00023136"/>
    </source>
</evidence>
<organism evidence="9">
    <name type="scientific">Grosmannia clavigera (strain kw1407 / UAMH 11150)</name>
    <name type="common">Blue stain fungus</name>
    <name type="synonym">Graphiocladiella clavigera</name>
    <dbReference type="NCBI Taxonomy" id="655863"/>
    <lineage>
        <taxon>Eukaryota</taxon>
        <taxon>Fungi</taxon>
        <taxon>Dikarya</taxon>
        <taxon>Ascomycota</taxon>
        <taxon>Pezizomycotina</taxon>
        <taxon>Sordariomycetes</taxon>
        <taxon>Sordariomycetidae</taxon>
        <taxon>Ophiostomatales</taxon>
        <taxon>Ophiostomataceae</taxon>
        <taxon>Leptographium</taxon>
    </lineage>
</organism>
<evidence type="ECO:0000259" key="7">
    <source>
        <dbReference type="PROSITE" id="PS50002"/>
    </source>
</evidence>
<dbReference type="CDD" id="cd00174">
    <property type="entry name" value="SH3"/>
    <property type="match status" value="1"/>
</dbReference>
<dbReference type="FunCoup" id="F0XKJ1">
    <property type="interactions" value="87"/>
</dbReference>
<dbReference type="InParanoid" id="F0XKJ1"/>
<dbReference type="AlphaFoldDB" id="F0XKJ1"/>
<dbReference type="OrthoDB" id="6250593at2759"/>
<evidence type="ECO:0000256" key="1">
    <source>
        <dbReference type="ARBA" id="ARBA00004170"/>
    </source>
</evidence>
<feature type="compositionally biased region" description="Low complexity" evidence="6">
    <location>
        <begin position="235"/>
        <end position="286"/>
    </location>
</feature>
<gene>
    <name evidence="8" type="ORF">CMQ_8294</name>
</gene>